<accession>A0A844G7D7</accession>
<evidence type="ECO:0000313" key="3">
    <source>
        <dbReference type="Proteomes" id="UP000435649"/>
    </source>
</evidence>
<dbReference type="AlphaFoldDB" id="A0A844G7D7"/>
<dbReference type="GO" id="GO:0016747">
    <property type="term" value="F:acyltransferase activity, transferring groups other than amino-acyl groups"/>
    <property type="evidence" value="ECO:0007669"/>
    <property type="project" value="InterPro"/>
</dbReference>
<dbReference type="RefSeq" id="WP_154419896.1">
    <property type="nucleotide sequence ID" value="NZ_VUNS01000024.1"/>
</dbReference>
<dbReference type="SUPFAM" id="SSF55729">
    <property type="entry name" value="Acyl-CoA N-acyltransferases (Nat)"/>
    <property type="match status" value="1"/>
</dbReference>
<feature type="domain" description="N-acetyltransferase" evidence="1">
    <location>
        <begin position="27"/>
        <end position="175"/>
    </location>
</feature>
<dbReference type="PROSITE" id="PS51186">
    <property type="entry name" value="GNAT"/>
    <property type="match status" value="1"/>
</dbReference>
<protein>
    <recommendedName>
        <fullName evidence="1">N-acetyltransferase domain-containing protein</fullName>
    </recommendedName>
</protein>
<gene>
    <name evidence="2" type="ORF">FYJ85_17655</name>
</gene>
<dbReference type="Pfam" id="PF00583">
    <property type="entry name" value="Acetyltransf_1"/>
    <property type="match status" value="1"/>
</dbReference>
<dbReference type="Gene3D" id="3.40.630.30">
    <property type="match status" value="1"/>
</dbReference>
<dbReference type="InterPro" id="IPR000182">
    <property type="entry name" value="GNAT_dom"/>
</dbReference>
<sequence length="188" mass="21331">MGQLKMIFDAEATPVPLLNMPHGFSLHAVSPAECGKYLALRQTINWHWQEQDFVNYQAKILPDGLFVMIDDATGKFAASAGAETSDFKDHPEIAVLGWVLTDPMYKGHHLGKNVSIAAMHKCLSLGYRRISLLTDDFRIPALKTYLGLGWQPWLYENDMPERWAKIAANLKITCDSMRCLPKKPYFFK</sequence>
<proteinExistence type="predicted"/>
<keyword evidence="3" id="KW-1185">Reference proteome</keyword>
<reference evidence="2 3" key="1">
    <citation type="submission" date="2019-08" db="EMBL/GenBank/DDBJ databases">
        <title>In-depth cultivation of the pig gut microbiome towards novel bacterial diversity and tailored functional studies.</title>
        <authorList>
            <person name="Wylensek D."/>
            <person name="Hitch T.C.A."/>
            <person name="Clavel T."/>
        </authorList>
    </citation>
    <scope>NUCLEOTIDE SEQUENCE [LARGE SCALE GENOMIC DNA]</scope>
    <source>
        <strain evidence="2 3">BBE-744-WT-12</strain>
    </source>
</reference>
<dbReference type="EMBL" id="VUNS01000024">
    <property type="protein sequence ID" value="MST98864.1"/>
    <property type="molecule type" value="Genomic_DNA"/>
</dbReference>
<evidence type="ECO:0000259" key="1">
    <source>
        <dbReference type="PROSITE" id="PS51186"/>
    </source>
</evidence>
<dbReference type="InterPro" id="IPR016181">
    <property type="entry name" value="Acyl_CoA_acyltransferase"/>
</dbReference>
<evidence type="ECO:0000313" key="2">
    <source>
        <dbReference type="EMBL" id="MST98864.1"/>
    </source>
</evidence>
<name>A0A844G7D7_9BACT</name>
<comment type="caution">
    <text evidence="2">The sequence shown here is derived from an EMBL/GenBank/DDBJ whole genome shotgun (WGS) entry which is preliminary data.</text>
</comment>
<organism evidence="2 3">
    <name type="scientific">Victivallis lenta</name>
    <dbReference type="NCBI Taxonomy" id="2606640"/>
    <lineage>
        <taxon>Bacteria</taxon>
        <taxon>Pseudomonadati</taxon>
        <taxon>Lentisphaerota</taxon>
        <taxon>Lentisphaeria</taxon>
        <taxon>Victivallales</taxon>
        <taxon>Victivallaceae</taxon>
        <taxon>Victivallis</taxon>
    </lineage>
</organism>
<dbReference type="Proteomes" id="UP000435649">
    <property type="component" value="Unassembled WGS sequence"/>
</dbReference>